<evidence type="ECO:0000313" key="2">
    <source>
        <dbReference type="Proteomes" id="UP000823388"/>
    </source>
</evidence>
<organism evidence="1 2">
    <name type="scientific">Panicum virgatum</name>
    <name type="common">Blackwell switchgrass</name>
    <dbReference type="NCBI Taxonomy" id="38727"/>
    <lineage>
        <taxon>Eukaryota</taxon>
        <taxon>Viridiplantae</taxon>
        <taxon>Streptophyta</taxon>
        <taxon>Embryophyta</taxon>
        <taxon>Tracheophyta</taxon>
        <taxon>Spermatophyta</taxon>
        <taxon>Magnoliopsida</taxon>
        <taxon>Liliopsida</taxon>
        <taxon>Poales</taxon>
        <taxon>Poaceae</taxon>
        <taxon>PACMAD clade</taxon>
        <taxon>Panicoideae</taxon>
        <taxon>Panicodae</taxon>
        <taxon>Paniceae</taxon>
        <taxon>Panicinae</taxon>
        <taxon>Panicum</taxon>
        <taxon>Panicum sect. Hiantes</taxon>
    </lineage>
</organism>
<dbReference type="EMBL" id="CM029051">
    <property type="protein sequence ID" value="KAG2562882.1"/>
    <property type="molecule type" value="Genomic_DNA"/>
</dbReference>
<protein>
    <submittedName>
        <fullName evidence="1">Uncharacterized protein</fullName>
    </submittedName>
</protein>
<keyword evidence="2" id="KW-1185">Reference proteome</keyword>
<dbReference type="Proteomes" id="UP000823388">
    <property type="component" value="Chromosome 8K"/>
</dbReference>
<evidence type="ECO:0000313" key="1">
    <source>
        <dbReference type="EMBL" id="KAG2562882.1"/>
    </source>
</evidence>
<sequence length="133" mass="14290">MADHVANVTVGAASRPPRILWMLISHPSVAVSSSILASPEMQVSVSFLARLQPLLGKGSYVLVSCATPLLPPLFGELLTGDNFTAPRHVVMGFVCYATRVLVSWNPSWTFGRVCCCNLVLSRGLLCKFSASII</sequence>
<gene>
    <name evidence="1" type="ORF">PVAP13_8KG298900</name>
</gene>
<dbReference type="AlphaFoldDB" id="A0A8T0PRD4"/>
<comment type="caution">
    <text evidence="1">The sequence shown here is derived from an EMBL/GenBank/DDBJ whole genome shotgun (WGS) entry which is preliminary data.</text>
</comment>
<proteinExistence type="predicted"/>
<reference evidence="1" key="1">
    <citation type="submission" date="2020-05" db="EMBL/GenBank/DDBJ databases">
        <title>WGS assembly of Panicum virgatum.</title>
        <authorList>
            <person name="Lovell J.T."/>
            <person name="Jenkins J."/>
            <person name="Shu S."/>
            <person name="Juenger T.E."/>
            <person name="Schmutz J."/>
        </authorList>
    </citation>
    <scope>NUCLEOTIDE SEQUENCE</scope>
    <source>
        <strain evidence="1">AP13</strain>
    </source>
</reference>
<accession>A0A8T0PRD4</accession>
<name>A0A8T0PRD4_PANVG</name>